<dbReference type="EMBL" id="ML996701">
    <property type="protein sequence ID" value="KAF2398243.1"/>
    <property type="molecule type" value="Genomic_DNA"/>
</dbReference>
<gene>
    <name evidence="3" type="ORF">EJ06DRAFT_532603</name>
</gene>
<name>A0A6G1HQB4_9PEZI</name>
<dbReference type="GO" id="GO:0005737">
    <property type="term" value="C:cytoplasm"/>
    <property type="evidence" value="ECO:0007669"/>
    <property type="project" value="TreeGrafter"/>
</dbReference>
<dbReference type="Proteomes" id="UP000799640">
    <property type="component" value="Unassembled WGS sequence"/>
</dbReference>
<dbReference type="PANTHER" id="PTHR15323:SF6">
    <property type="entry name" value="CELL DIVISION CYCLE PROTEIN 123 HOMOLOG"/>
    <property type="match status" value="1"/>
</dbReference>
<feature type="region of interest" description="Disordered" evidence="2">
    <location>
        <begin position="295"/>
        <end position="340"/>
    </location>
</feature>
<feature type="compositionally biased region" description="Polar residues" evidence="2">
    <location>
        <begin position="1"/>
        <end position="10"/>
    </location>
</feature>
<feature type="compositionally biased region" description="Acidic residues" evidence="2">
    <location>
        <begin position="306"/>
        <end position="321"/>
    </location>
</feature>
<comment type="similarity">
    <text evidence="1">Belongs to the CDC123 family.</text>
</comment>
<reference evidence="3" key="1">
    <citation type="journal article" date="2020" name="Stud. Mycol.">
        <title>101 Dothideomycetes genomes: a test case for predicting lifestyles and emergence of pathogens.</title>
        <authorList>
            <person name="Haridas S."/>
            <person name="Albert R."/>
            <person name="Binder M."/>
            <person name="Bloem J."/>
            <person name="Labutti K."/>
            <person name="Salamov A."/>
            <person name="Andreopoulos B."/>
            <person name="Baker S."/>
            <person name="Barry K."/>
            <person name="Bills G."/>
            <person name="Bluhm B."/>
            <person name="Cannon C."/>
            <person name="Castanera R."/>
            <person name="Culley D."/>
            <person name="Daum C."/>
            <person name="Ezra D."/>
            <person name="Gonzalez J."/>
            <person name="Henrissat B."/>
            <person name="Kuo A."/>
            <person name="Liang C."/>
            <person name="Lipzen A."/>
            <person name="Lutzoni F."/>
            <person name="Magnuson J."/>
            <person name="Mondo S."/>
            <person name="Nolan M."/>
            <person name="Ohm R."/>
            <person name="Pangilinan J."/>
            <person name="Park H.-J."/>
            <person name="Ramirez L."/>
            <person name="Alfaro M."/>
            <person name="Sun H."/>
            <person name="Tritt A."/>
            <person name="Yoshinaga Y."/>
            <person name="Zwiers L.-H."/>
            <person name="Turgeon B."/>
            <person name="Goodwin S."/>
            <person name="Spatafora J."/>
            <person name="Crous P."/>
            <person name="Grigoriev I."/>
        </authorList>
    </citation>
    <scope>NUCLEOTIDE SEQUENCE</scope>
    <source>
        <strain evidence="3">CBS 262.69</strain>
    </source>
</reference>
<feature type="region of interest" description="Disordered" evidence="2">
    <location>
        <begin position="1"/>
        <end position="26"/>
    </location>
</feature>
<dbReference type="PANTHER" id="PTHR15323">
    <property type="entry name" value="D123 PROTEIN"/>
    <property type="match status" value="1"/>
</dbReference>
<evidence type="ECO:0000313" key="4">
    <source>
        <dbReference type="Proteomes" id="UP000799640"/>
    </source>
</evidence>
<keyword evidence="4" id="KW-1185">Reference proteome</keyword>
<dbReference type="InterPro" id="IPR009772">
    <property type="entry name" value="CDC123"/>
</dbReference>
<proteinExistence type="inferred from homology"/>
<evidence type="ECO:0000313" key="3">
    <source>
        <dbReference type="EMBL" id="KAF2398243.1"/>
    </source>
</evidence>
<accession>A0A6G1HQB4</accession>
<evidence type="ECO:0000256" key="2">
    <source>
        <dbReference type="SAM" id="MobiDB-lite"/>
    </source>
</evidence>
<dbReference type="Pfam" id="PF07065">
    <property type="entry name" value="D123"/>
    <property type="match status" value="1"/>
</dbReference>
<sequence>MAESNHSSEASLAPPEKSGPERLTELPFPPLTKAHILNCSYPSWHARYRAVTPKARTIKLSVPFVEYLRADGIVVPPESDVIVDSDADSGIFTDDSDEPEVDPSADWPEIHESIKRTIAELGGKVVPKLNWSAPKDATFMLNNSMECRTPNDVYLLLKSSDFVTHDLDHAFDDCADGSASQEIDYYLVLRKHVELNPALEFRCFVRKSRIIGICQRDQNHFEFLFEMQDRLVKRIQAFFDEDLRDFPDDNFVFDVYIPPPYERVWLIDFNPWAQRTDPLLFSWLELLTDSNDVMNSGETAGATESVEGETAETAEAPDGEAEASGSISYPESESESESDVVELFRPEFRLIRRDDPEAYSFSTPQYSAHKLPRDVVDASTAGPTQMREFAEQWKEILKKQEQESDGEN</sequence>
<organism evidence="3 4">
    <name type="scientific">Trichodelitschia bisporula</name>
    <dbReference type="NCBI Taxonomy" id="703511"/>
    <lineage>
        <taxon>Eukaryota</taxon>
        <taxon>Fungi</taxon>
        <taxon>Dikarya</taxon>
        <taxon>Ascomycota</taxon>
        <taxon>Pezizomycotina</taxon>
        <taxon>Dothideomycetes</taxon>
        <taxon>Dothideomycetes incertae sedis</taxon>
        <taxon>Phaeotrichales</taxon>
        <taxon>Phaeotrichaceae</taxon>
        <taxon>Trichodelitschia</taxon>
    </lineage>
</organism>
<dbReference type="OrthoDB" id="360540at2759"/>
<dbReference type="AlphaFoldDB" id="A0A6G1HQB4"/>
<evidence type="ECO:0000256" key="1">
    <source>
        <dbReference type="ARBA" id="ARBA00011047"/>
    </source>
</evidence>
<protein>
    <submittedName>
        <fullName evidence="3">D123-domain-containing protein</fullName>
    </submittedName>
</protein>